<name>A0A4R1GLT4_9GAMM</name>
<keyword evidence="5" id="KW-0001">2Fe-2S</keyword>
<keyword evidence="6" id="KW-0479">Metal-binding</keyword>
<dbReference type="InterPro" id="IPR013112">
    <property type="entry name" value="FAD-bd_8"/>
</dbReference>
<evidence type="ECO:0000256" key="13">
    <source>
        <dbReference type="SAM" id="Phobius"/>
    </source>
</evidence>
<dbReference type="InterPro" id="IPR017938">
    <property type="entry name" value="Riboflavin_synthase-like_b-brl"/>
</dbReference>
<dbReference type="PRINTS" id="PR00409">
    <property type="entry name" value="PHDIOXRDTASE"/>
</dbReference>
<evidence type="ECO:0000313" key="16">
    <source>
        <dbReference type="Proteomes" id="UP000294546"/>
    </source>
</evidence>
<dbReference type="InterPro" id="IPR050415">
    <property type="entry name" value="MRET"/>
</dbReference>
<proteinExistence type="predicted"/>
<evidence type="ECO:0000256" key="2">
    <source>
        <dbReference type="ARBA" id="ARBA00004141"/>
    </source>
</evidence>
<feature type="transmembrane region" description="Helical" evidence="13">
    <location>
        <begin position="193"/>
        <end position="213"/>
    </location>
</feature>
<dbReference type="GO" id="GO:0016020">
    <property type="term" value="C:membrane"/>
    <property type="evidence" value="ECO:0007669"/>
    <property type="project" value="UniProtKB-SubCell"/>
</dbReference>
<evidence type="ECO:0000256" key="11">
    <source>
        <dbReference type="ARBA" id="ARBA00023014"/>
    </source>
</evidence>
<evidence type="ECO:0000256" key="7">
    <source>
        <dbReference type="ARBA" id="ARBA00022827"/>
    </source>
</evidence>
<evidence type="ECO:0000256" key="4">
    <source>
        <dbReference type="ARBA" id="ARBA00022692"/>
    </source>
</evidence>
<evidence type="ECO:0000256" key="3">
    <source>
        <dbReference type="ARBA" id="ARBA00022630"/>
    </source>
</evidence>
<evidence type="ECO:0000256" key="8">
    <source>
        <dbReference type="ARBA" id="ARBA00022989"/>
    </source>
</evidence>
<keyword evidence="10" id="KW-0408">Iron</keyword>
<feature type="transmembrane region" description="Helical" evidence="13">
    <location>
        <begin position="169"/>
        <end position="187"/>
    </location>
</feature>
<dbReference type="PANTHER" id="PTHR47354:SF8">
    <property type="entry name" value="1,2-PHENYLACETYL-COA EPOXIDASE, SUBUNIT E"/>
    <property type="match status" value="1"/>
</dbReference>
<keyword evidence="7" id="KW-0274">FAD</keyword>
<accession>A0A4R1GLT4</accession>
<feature type="domain" description="FAD-binding FR-type" evidence="14">
    <location>
        <begin position="210"/>
        <end position="320"/>
    </location>
</feature>
<evidence type="ECO:0000256" key="5">
    <source>
        <dbReference type="ARBA" id="ARBA00022714"/>
    </source>
</evidence>
<protein>
    <submittedName>
        <fullName evidence="15">Putative ferric reductase</fullName>
    </submittedName>
</protein>
<sequence length="444" mass="50178">MKNVQRVFWLVLLGLSGLWLLADTLLPDPFTYFSFRTVFVQYTGVVGMGMMSLAMMLALRPKWVEPPLDGLDKMYRLHKWLGIGGLVFSTVHWWWGKGTKWMVGWGWLSRPEHNAAGEPSLSAFEQWLNSQRGLAETIGEWVFYAAAILIILALVNSFPYHWFRKTHKLLALAYLALVYHSLVLLTFDYWLQPVGVVMALLMLGGSIAAVIVLTGRVGHSRKVAGILEHLEYYPALKMNEGFIRLEKGWPGHKPGQFAFVTSENNEGAHPYTIASAWNPEAPGLRFIVKELGDWTGQLRTRLQVGQPVSVEGPYGCFDFSDRPERQIWVGAGIGITPFIAKLEQLAQSGERREVDLFHVSAEYEQAAFDKLTAAAEAAQVRLHIRMTPSEGRLTPEQIRAAVPEWREASLWFCGPAAFGNFLREDFTRHGLPSKHVHQELFAMR</sequence>
<dbReference type="GO" id="GO:0051537">
    <property type="term" value="F:2 iron, 2 sulfur cluster binding"/>
    <property type="evidence" value="ECO:0007669"/>
    <property type="project" value="UniProtKB-KW"/>
</dbReference>
<dbReference type="SUPFAM" id="SSF63380">
    <property type="entry name" value="Riboflavin synthase domain-like"/>
    <property type="match status" value="1"/>
</dbReference>
<evidence type="ECO:0000256" key="10">
    <source>
        <dbReference type="ARBA" id="ARBA00023004"/>
    </source>
</evidence>
<keyword evidence="9" id="KW-0560">Oxidoreductase</keyword>
<keyword evidence="3" id="KW-0285">Flavoprotein</keyword>
<dbReference type="Proteomes" id="UP000294546">
    <property type="component" value="Unassembled WGS sequence"/>
</dbReference>
<feature type="transmembrane region" description="Helical" evidence="13">
    <location>
        <begin position="38"/>
        <end position="59"/>
    </location>
</feature>
<comment type="subcellular location">
    <subcellularLocation>
        <location evidence="2">Membrane</location>
        <topology evidence="2">Multi-pass membrane protein</topology>
    </subcellularLocation>
</comment>
<dbReference type="GO" id="GO:0016491">
    <property type="term" value="F:oxidoreductase activity"/>
    <property type="evidence" value="ECO:0007669"/>
    <property type="project" value="UniProtKB-KW"/>
</dbReference>
<dbReference type="AlphaFoldDB" id="A0A4R1GLT4"/>
<dbReference type="Pfam" id="PF08022">
    <property type="entry name" value="FAD_binding_8"/>
    <property type="match status" value="1"/>
</dbReference>
<dbReference type="RefSeq" id="WP_132289223.1">
    <property type="nucleotide sequence ID" value="NZ_SMFU01000007.1"/>
</dbReference>
<keyword evidence="11" id="KW-0411">Iron-sulfur</keyword>
<dbReference type="Pfam" id="PF01794">
    <property type="entry name" value="Ferric_reduct"/>
    <property type="match status" value="1"/>
</dbReference>
<reference evidence="15 16" key="1">
    <citation type="submission" date="2019-03" db="EMBL/GenBank/DDBJ databases">
        <title>Genomic Encyclopedia of Archaeal and Bacterial Type Strains, Phase II (KMG-II): from individual species to whole genera.</title>
        <authorList>
            <person name="Goeker M."/>
        </authorList>
    </citation>
    <scope>NUCLEOTIDE SEQUENCE [LARGE SCALE GENOMIC DNA]</scope>
    <source>
        <strain evidence="15 16">DSM 27697</strain>
    </source>
</reference>
<dbReference type="PANTHER" id="PTHR47354">
    <property type="entry name" value="NADH OXIDOREDUCTASE HCR"/>
    <property type="match status" value="1"/>
</dbReference>
<dbReference type="PROSITE" id="PS51384">
    <property type="entry name" value="FAD_FR"/>
    <property type="match status" value="1"/>
</dbReference>
<dbReference type="InterPro" id="IPR013130">
    <property type="entry name" value="Fe3_Rdtase_TM_dom"/>
</dbReference>
<keyword evidence="12 13" id="KW-0472">Membrane</keyword>
<organism evidence="15 16">
    <name type="scientific">Marinobacterium mangrovicola</name>
    <dbReference type="NCBI Taxonomy" id="1476959"/>
    <lineage>
        <taxon>Bacteria</taxon>
        <taxon>Pseudomonadati</taxon>
        <taxon>Pseudomonadota</taxon>
        <taxon>Gammaproteobacteria</taxon>
        <taxon>Oceanospirillales</taxon>
        <taxon>Oceanospirillaceae</taxon>
        <taxon>Marinobacterium</taxon>
    </lineage>
</organism>
<dbReference type="InterPro" id="IPR017927">
    <property type="entry name" value="FAD-bd_FR_type"/>
</dbReference>
<dbReference type="InterPro" id="IPR039261">
    <property type="entry name" value="FNR_nucleotide-bd"/>
</dbReference>
<evidence type="ECO:0000313" key="15">
    <source>
        <dbReference type="EMBL" id="TCK09238.1"/>
    </source>
</evidence>
<dbReference type="EMBL" id="SMFU01000007">
    <property type="protein sequence ID" value="TCK09238.1"/>
    <property type="molecule type" value="Genomic_DNA"/>
</dbReference>
<dbReference type="SUPFAM" id="SSF52343">
    <property type="entry name" value="Ferredoxin reductase-like, C-terminal NADP-linked domain"/>
    <property type="match status" value="1"/>
</dbReference>
<dbReference type="OrthoDB" id="9796486at2"/>
<dbReference type="Gene3D" id="2.40.30.10">
    <property type="entry name" value="Translation factors"/>
    <property type="match status" value="1"/>
</dbReference>
<keyword evidence="16" id="KW-1185">Reference proteome</keyword>
<comment type="caution">
    <text evidence="15">The sequence shown here is derived from an EMBL/GenBank/DDBJ whole genome shotgun (WGS) entry which is preliminary data.</text>
</comment>
<keyword evidence="8 13" id="KW-1133">Transmembrane helix</keyword>
<dbReference type="Gene3D" id="3.40.50.80">
    <property type="entry name" value="Nucleotide-binding domain of ferredoxin-NADP reductase (FNR) module"/>
    <property type="match status" value="1"/>
</dbReference>
<keyword evidence="4 13" id="KW-0812">Transmembrane</keyword>
<gene>
    <name evidence="15" type="ORF">CLV83_1343</name>
</gene>
<evidence type="ECO:0000256" key="12">
    <source>
        <dbReference type="ARBA" id="ARBA00023136"/>
    </source>
</evidence>
<feature type="transmembrane region" description="Helical" evidence="13">
    <location>
        <begin position="80"/>
        <end position="96"/>
    </location>
</feature>
<dbReference type="GO" id="GO:0050660">
    <property type="term" value="F:flavin adenine dinucleotide binding"/>
    <property type="evidence" value="ECO:0007669"/>
    <property type="project" value="TreeGrafter"/>
</dbReference>
<comment type="cofactor">
    <cofactor evidence="1">
        <name>FAD</name>
        <dbReference type="ChEBI" id="CHEBI:57692"/>
    </cofactor>
</comment>
<dbReference type="GO" id="GO:0046872">
    <property type="term" value="F:metal ion binding"/>
    <property type="evidence" value="ECO:0007669"/>
    <property type="project" value="UniProtKB-KW"/>
</dbReference>
<evidence type="ECO:0000256" key="9">
    <source>
        <dbReference type="ARBA" id="ARBA00023002"/>
    </source>
</evidence>
<evidence type="ECO:0000259" key="14">
    <source>
        <dbReference type="PROSITE" id="PS51384"/>
    </source>
</evidence>
<dbReference type="CDD" id="cd06198">
    <property type="entry name" value="FNR_like_3"/>
    <property type="match status" value="1"/>
</dbReference>
<evidence type="ECO:0000256" key="1">
    <source>
        <dbReference type="ARBA" id="ARBA00001974"/>
    </source>
</evidence>
<evidence type="ECO:0000256" key="6">
    <source>
        <dbReference type="ARBA" id="ARBA00022723"/>
    </source>
</evidence>
<feature type="transmembrane region" description="Helical" evidence="13">
    <location>
        <begin position="141"/>
        <end position="162"/>
    </location>
</feature>